<organism evidence="2 3">
    <name type="scientific">Thiothrix unzii</name>
    <dbReference type="NCBI Taxonomy" id="111769"/>
    <lineage>
        <taxon>Bacteria</taxon>
        <taxon>Pseudomonadati</taxon>
        <taxon>Pseudomonadota</taxon>
        <taxon>Gammaproteobacteria</taxon>
        <taxon>Thiotrichales</taxon>
        <taxon>Thiotrichaceae</taxon>
        <taxon>Thiothrix</taxon>
    </lineage>
</organism>
<dbReference type="EMBL" id="CP072793">
    <property type="protein sequence ID" value="QTR54784.1"/>
    <property type="molecule type" value="Genomic_DNA"/>
</dbReference>
<dbReference type="RefSeq" id="WP_210220258.1">
    <property type="nucleotide sequence ID" value="NZ_CP072793.1"/>
</dbReference>
<evidence type="ECO:0000313" key="2">
    <source>
        <dbReference type="EMBL" id="QTR54784.1"/>
    </source>
</evidence>
<keyword evidence="3" id="KW-1185">Reference proteome</keyword>
<keyword evidence="1" id="KW-0732">Signal</keyword>
<feature type="chain" id="PRO_5036755762" evidence="1">
    <location>
        <begin position="22"/>
        <end position="190"/>
    </location>
</feature>
<accession>A0A975IIH6</accession>
<evidence type="ECO:0000313" key="3">
    <source>
        <dbReference type="Proteomes" id="UP000672009"/>
    </source>
</evidence>
<gene>
    <name evidence="2" type="ORF">J9260_06755</name>
</gene>
<reference evidence="2" key="1">
    <citation type="submission" date="2021-04" db="EMBL/GenBank/DDBJ databases">
        <title>Genomics, taxonomy and metabolism of representatives of sulfur bacteria of the genus Thiothrix: Thiothrix fructosivorans QT, Thiothrix unzii A1T and three new species, Thiothrix subterranea sp. nov., Thiothrix litoralis sp. nov. and 'Candidatus Thiothrix anitrata' sp. nov.</title>
        <authorList>
            <person name="Ravin N.V."/>
            <person name="Smolyakov D."/>
            <person name="Rudenko T.S."/>
            <person name="Mardanov A.V."/>
            <person name="Beletsky A.V."/>
            <person name="Markov N.D."/>
            <person name="Fomenkov A.I."/>
            <person name="Roberts R.J."/>
            <person name="Karnachuk O.V."/>
            <person name="Novikov A."/>
            <person name="Grabovich M.Y."/>
        </authorList>
    </citation>
    <scope>NUCLEOTIDE SEQUENCE</scope>
    <source>
        <strain evidence="2">A1</strain>
    </source>
</reference>
<protein>
    <submittedName>
        <fullName evidence="2">Uncharacterized protein</fullName>
    </submittedName>
</protein>
<name>A0A975IIH6_9GAMM</name>
<dbReference type="Proteomes" id="UP000672009">
    <property type="component" value="Chromosome"/>
</dbReference>
<evidence type="ECO:0000256" key="1">
    <source>
        <dbReference type="SAM" id="SignalP"/>
    </source>
</evidence>
<dbReference type="KEGG" id="tun:J9260_06755"/>
<sequence>MNKKLLVLSLAAILAAPAAFAAYDANSDLNNGANDDAVDKQTVNIIVPEVALLQVTDADVALTMPVPANAGDGFKTADAQTSTPQALKISSNSEAGSSAARKLTASIATELPTNWKLTITPITSAGTPVASDLVDAIKSVDIVTGILNKKDASGTFTYTLGPKADGDMMAFSGAADVAKAVVITYTLSDV</sequence>
<proteinExistence type="predicted"/>
<feature type="signal peptide" evidence="1">
    <location>
        <begin position="1"/>
        <end position="21"/>
    </location>
</feature>
<dbReference type="AlphaFoldDB" id="A0A975IIH6"/>